<dbReference type="GO" id="GO:0016985">
    <property type="term" value="F:mannan endo-1,4-beta-mannosidase activity"/>
    <property type="evidence" value="ECO:0007669"/>
    <property type="project" value="UniProtKB-EC"/>
</dbReference>
<dbReference type="OrthoDB" id="406631at2759"/>
<dbReference type="InterPro" id="IPR045053">
    <property type="entry name" value="MAN-like"/>
</dbReference>
<gene>
    <name evidence="8" type="ORF">CCAM_LOCUS35213</name>
</gene>
<evidence type="ECO:0000259" key="7">
    <source>
        <dbReference type="Pfam" id="PF26410"/>
    </source>
</evidence>
<keyword evidence="6" id="KW-0732">Signal</keyword>
<evidence type="ECO:0000256" key="6">
    <source>
        <dbReference type="SAM" id="SignalP"/>
    </source>
</evidence>
<evidence type="ECO:0000256" key="2">
    <source>
        <dbReference type="ARBA" id="ARBA00005641"/>
    </source>
</evidence>
<dbReference type="Pfam" id="PF26410">
    <property type="entry name" value="GH5_mannosidase"/>
    <property type="match status" value="1"/>
</dbReference>
<dbReference type="PANTHER" id="PTHR31451:SF64">
    <property type="entry name" value="MANNAN ENDO-1,4-BETA-MANNOSIDASE 7"/>
    <property type="match status" value="1"/>
</dbReference>
<dbReference type="Gene3D" id="3.20.20.80">
    <property type="entry name" value="Glycosidases"/>
    <property type="match status" value="1"/>
</dbReference>
<keyword evidence="9" id="KW-1185">Reference proteome</keyword>
<dbReference type="AlphaFoldDB" id="A0A484MY92"/>
<evidence type="ECO:0000256" key="1">
    <source>
        <dbReference type="ARBA" id="ARBA00001678"/>
    </source>
</evidence>
<evidence type="ECO:0000313" key="8">
    <source>
        <dbReference type="EMBL" id="VFQ93437.1"/>
    </source>
</evidence>
<dbReference type="GO" id="GO:0000272">
    <property type="term" value="P:polysaccharide catabolic process"/>
    <property type="evidence" value="ECO:0007669"/>
    <property type="project" value="InterPro"/>
</dbReference>
<evidence type="ECO:0000256" key="4">
    <source>
        <dbReference type="ARBA" id="ARBA00022801"/>
    </source>
</evidence>
<evidence type="ECO:0000256" key="3">
    <source>
        <dbReference type="ARBA" id="ARBA00012706"/>
    </source>
</evidence>
<feature type="domain" description="Glycoside hydrolase family 5" evidence="7">
    <location>
        <begin position="42"/>
        <end position="295"/>
    </location>
</feature>
<evidence type="ECO:0000256" key="5">
    <source>
        <dbReference type="ARBA" id="ARBA00023295"/>
    </source>
</evidence>
<protein>
    <recommendedName>
        <fullName evidence="3">mannan endo-1,4-beta-mannosidase</fullName>
        <ecNumber evidence="3">3.2.1.78</ecNumber>
    </recommendedName>
</protein>
<dbReference type="EMBL" id="OOIL02004928">
    <property type="protein sequence ID" value="VFQ93437.1"/>
    <property type="molecule type" value="Genomic_DNA"/>
</dbReference>
<organism evidence="8 9">
    <name type="scientific">Cuscuta campestris</name>
    <dbReference type="NCBI Taxonomy" id="132261"/>
    <lineage>
        <taxon>Eukaryota</taxon>
        <taxon>Viridiplantae</taxon>
        <taxon>Streptophyta</taxon>
        <taxon>Embryophyta</taxon>
        <taxon>Tracheophyta</taxon>
        <taxon>Spermatophyta</taxon>
        <taxon>Magnoliopsida</taxon>
        <taxon>eudicotyledons</taxon>
        <taxon>Gunneridae</taxon>
        <taxon>Pentapetalae</taxon>
        <taxon>asterids</taxon>
        <taxon>lamiids</taxon>
        <taxon>Solanales</taxon>
        <taxon>Convolvulaceae</taxon>
        <taxon>Cuscuteae</taxon>
        <taxon>Cuscuta</taxon>
        <taxon>Cuscuta subgen. Grammica</taxon>
        <taxon>Cuscuta sect. Cleistogrammica</taxon>
    </lineage>
</organism>
<proteinExistence type="inferred from homology"/>
<dbReference type="InterPro" id="IPR001547">
    <property type="entry name" value="Glyco_hydro_5"/>
</dbReference>
<accession>A0A484MY92</accession>
<dbReference type="SUPFAM" id="SSF51445">
    <property type="entry name" value="(Trans)glycosidases"/>
    <property type="match status" value="1"/>
</dbReference>
<comment type="similarity">
    <text evidence="2">Belongs to the glycosyl hydrolase 5 (cellulase A) family.</text>
</comment>
<dbReference type="InterPro" id="IPR017853">
    <property type="entry name" value="GH"/>
</dbReference>
<dbReference type="EC" id="3.2.1.78" evidence="3"/>
<sequence length="299" mass="33739">MKNQNHYLGLLLLLMAMPLAIDYPSKQSCVVKAAADQGNEGFIRASGVHFSVEGYPFYANGFNAYWLMYVASDPSQRHKVSEAYRAAASHGLTVARTWAFSDGGYRPLQSSPGSYNQDMFQGLDFVIAEARKYGIKLILSLVNNYESFGGKKQYVNWAKNQAGQQLSSDDDFFTNSVVKGYYKNHIQTVLNRRNSVSGVVYKNDPTIMAWELMNEPRCLSDPSGNTIQSWIREMASYVKSIDRKHLLEVGLEGFYGQTTPKRTHLNPFSIGTDFIANNQIPQIDFATAHSYPDQWYTQQ</sequence>
<evidence type="ECO:0000313" key="9">
    <source>
        <dbReference type="Proteomes" id="UP000595140"/>
    </source>
</evidence>
<name>A0A484MY92_9ASTE</name>
<feature type="signal peptide" evidence="6">
    <location>
        <begin position="1"/>
        <end position="20"/>
    </location>
</feature>
<reference evidence="8 9" key="1">
    <citation type="submission" date="2018-04" db="EMBL/GenBank/DDBJ databases">
        <authorList>
            <person name="Vogel A."/>
        </authorList>
    </citation>
    <scope>NUCLEOTIDE SEQUENCE [LARGE SCALE GENOMIC DNA]</scope>
</reference>
<dbReference type="Proteomes" id="UP000595140">
    <property type="component" value="Unassembled WGS sequence"/>
</dbReference>
<comment type="catalytic activity">
    <reaction evidence="1">
        <text>Random hydrolysis of (1-&gt;4)-beta-D-mannosidic linkages in mannans, galactomannans and glucomannans.</text>
        <dbReference type="EC" id="3.2.1.78"/>
    </reaction>
</comment>
<dbReference type="PANTHER" id="PTHR31451">
    <property type="match status" value="1"/>
</dbReference>
<keyword evidence="5" id="KW-0326">Glycosidase</keyword>
<keyword evidence="4" id="KW-0378">Hydrolase</keyword>
<feature type="chain" id="PRO_5019722464" description="mannan endo-1,4-beta-mannosidase" evidence="6">
    <location>
        <begin position="21"/>
        <end position="299"/>
    </location>
</feature>